<dbReference type="Proteomes" id="UP000030752">
    <property type="component" value="Unassembled WGS sequence"/>
</dbReference>
<dbReference type="PRINTS" id="PR00081">
    <property type="entry name" value="GDHRDH"/>
</dbReference>
<dbReference type="VEuPathDB" id="FungiDB:HMPREF1541_03008"/>
<dbReference type="EMBL" id="KB822719">
    <property type="protein sequence ID" value="ETN41073.1"/>
    <property type="molecule type" value="Genomic_DNA"/>
</dbReference>
<evidence type="ECO:0000313" key="3">
    <source>
        <dbReference type="Proteomes" id="UP000030752"/>
    </source>
</evidence>
<dbReference type="GO" id="GO:0016491">
    <property type="term" value="F:oxidoreductase activity"/>
    <property type="evidence" value="ECO:0007669"/>
    <property type="project" value="TreeGrafter"/>
</dbReference>
<dbReference type="GO" id="GO:0005737">
    <property type="term" value="C:cytoplasm"/>
    <property type="evidence" value="ECO:0007669"/>
    <property type="project" value="TreeGrafter"/>
</dbReference>
<dbReference type="InterPro" id="IPR036291">
    <property type="entry name" value="NAD(P)-bd_dom_sf"/>
</dbReference>
<dbReference type="SUPFAM" id="SSF51735">
    <property type="entry name" value="NAD(P)-binding Rossmann-fold domains"/>
    <property type="match status" value="1"/>
</dbReference>
<sequence>MSANKTIVLVTGGNNGIGLAACQLFATKSDYHCIMASRSLDKGKKALESIQSSNPSGTVSLVQLDVTSDDSIAAAVEEVKAKHGRLDVLINNAGICPVEFSRTLLRDCLETNTISPAVVTEAFAPLLLKSSSARLIYVTSALGSIEKRSDPTDFAYDAPYKAYRISKAALNMLVACDAYEYKGQIKTFAFCPGFVITDLAGMREEKEQGGVAKSPDGSARGLLAIAEGKRDEENGRFLHDEEPGNLYPW</sequence>
<dbReference type="InterPro" id="IPR002347">
    <property type="entry name" value="SDR_fam"/>
</dbReference>
<dbReference type="AlphaFoldDB" id="W2RZ71"/>
<dbReference type="GeneID" id="19970347"/>
<evidence type="ECO:0008006" key="4">
    <source>
        <dbReference type="Google" id="ProtNLM"/>
    </source>
</evidence>
<gene>
    <name evidence="2" type="ORF">HMPREF1541_03008</name>
</gene>
<dbReference type="eggNOG" id="KOG1611">
    <property type="taxonomic scope" value="Eukaryota"/>
</dbReference>
<dbReference type="InParanoid" id="W2RZ71"/>
<keyword evidence="3" id="KW-1185">Reference proteome</keyword>
<proteinExistence type="inferred from homology"/>
<dbReference type="Gene3D" id="3.40.50.720">
    <property type="entry name" value="NAD(P)-binding Rossmann-like Domain"/>
    <property type="match status" value="1"/>
</dbReference>
<dbReference type="PROSITE" id="PS51257">
    <property type="entry name" value="PROKAR_LIPOPROTEIN"/>
    <property type="match status" value="1"/>
</dbReference>
<dbReference type="HOGENOM" id="CLU_010194_9_0_1"/>
<dbReference type="Pfam" id="PF00106">
    <property type="entry name" value="adh_short"/>
    <property type="match status" value="1"/>
</dbReference>
<dbReference type="PANTHER" id="PTHR43544">
    <property type="entry name" value="SHORT-CHAIN DEHYDROGENASE/REDUCTASE"/>
    <property type="match status" value="1"/>
</dbReference>
<dbReference type="PANTHER" id="PTHR43544:SF32">
    <property type="entry name" value="CHAIN DEHYDROGENASE, PUTATIVE (AFU_ORTHOLOGUE AFUA_5G01530)-RELATED"/>
    <property type="match status" value="1"/>
</dbReference>
<dbReference type="RefSeq" id="XP_008715582.1">
    <property type="nucleotide sequence ID" value="XM_008717360.1"/>
</dbReference>
<comment type="similarity">
    <text evidence="1">Belongs to the short-chain dehydrogenases/reductases (SDR) family.</text>
</comment>
<evidence type="ECO:0000256" key="1">
    <source>
        <dbReference type="ARBA" id="ARBA00006484"/>
    </source>
</evidence>
<dbReference type="OrthoDB" id="1933717at2759"/>
<dbReference type="GO" id="GO:0019748">
    <property type="term" value="P:secondary metabolic process"/>
    <property type="evidence" value="ECO:0007669"/>
    <property type="project" value="TreeGrafter"/>
</dbReference>
<accession>W2RZ71</accession>
<evidence type="ECO:0000313" key="2">
    <source>
        <dbReference type="EMBL" id="ETN41073.1"/>
    </source>
</evidence>
<name>W2RZ71_CYPE1</name>
<reference evidence="2 3" key="1">
    <citation type="submission" date="2013-03" db="EMBL/GenBank/DDBJ databases">
        <title>The Genome Sequence of Phialophora europaea CBS 101466.</title>
        <authorList>
            <consortium name="The Broad Institute Genomics Platform"/>
            <person name="Cuomo C."/>
            <person name="de Hoog S."/>
            <person name="Gorbushina A."/>
            <person name="Walker B."/>
            <person name="Young S.K."/>
            <person name="Zeng Q."/>
            <person name="Gargeya S."/>
            <person name="Fitzgerald M."/>
            <person name="Haas B."/>
            <person name="Abouelleil A."/>
            <person name="Allen A.W."/>
            <person name="Alvarado L."/>
            <person name="Arachchi H.M."/>
            <person name="Berlin A.M."/>
            <person name="Chapman S.B."/>
            <person name="Gainer-Dewar J."/>
            <person name="Goldberg J."/>
            <person name="Griggs A."/>
            <person name="Gujja S."/>
            <person name="Hansen M."/>
            <person name="Howarth C."/>
            <person name="Imamovic A."/>
            <person name="Ireland A."/>
            <person name="Larimer J."/>
            <person name="McCowan C."/>
            <person name="Murphy C."/>
            <person name="Pearson M."/>
            <person name="Poon T.W."/>
            <person name="Priest M."/>
            <person name="Roberts A."/>
            <person name="Saif S."/>
            <person name="Shea T."/>
            <person name="Sisk P."/>
            <person name="Sykes S."/>
            <person name="Wortman J."/>
            <person name="Nusbaum C."/>
            <person name="Birren B."/>
        </authorList>
    </citation>
    <scope>NUCLEOTIDE SEQUENCE [LARGE SCALE GENOMIC DNA]</scope>
    <source>
        <strain evidence="2 3">CBS 101466</strain>
    </source>
</reference>
<protein>
    <recommendedName>
        <fullName evidence="4">Short chain dehydrogenase</fullName>
    </recommendedName>
</protein>
<organism evidence="2 3">
    <name type="scientific">Cyphellophora europaea (strain CBS 101466)</name>
    <name type="common">Phialophora europaea</name>
    <dbReference type="NCBI Taxonomy" id="1220924"/>
    <lineage>
        <taxon>Eukaryota</taxon>
        <taxon>Fungi</taxon>
        <taxon>Dikarya</taxon>
        <taxon>Ascomycota</taxon>
        <taxon>Pezizomycotina</taxon>
        <taxon>Eurotiomycetes</taxon>
        <taxon>Chaetothyriomycetidae</taxon>
        <taxon>Chaetothyriales</taxon>
        <taxon>Cyphellophoraceae</taxon>
        <taxon>Cyphellophora</taxon>
    </lineage>
</organism>
<dbReference type="InterPro" id="IPR051468">
    <property type="entry name" value="Fungal_SecMetab_SDRs"/>
</dbReference>